<reference evidence="5" key="1">
    <citation type="journal article" date="2019" name="Int. J. Syst. Evol. Microbiol.">
        <title>The Global Catalogue of Microorganisms (GCM) 10K type strain sequencing project: providing services to taxonomists for standard genome sequencing and annotation.</title>
        <authorList>
            <consortium name="The Broad Institute Genomics Platform"/>
            <consortium name="The Broad Institute Genome Sequencing Center for Infectious Disease"/>
            <person name="Wu L."/>
            <person name="Ma J."/>
        </authorList>
    </citation>
    <scope>NUCLEOTIDE SEQUENCE [LARGE SCALE GENOMIC DNA]</scope>
    <source>
        <strain evidence="5">JCM 13518</strain>
    </source>
</reference>
<evidence type="ECO:0000313" key="5">
    <source>
        <dbReference type="Proteomes" id="UP001501057"/>
    </source>
</evidence>
<protein>
    <recommendedName>
        <fullName evidence="6">Mce-associated membrane protein</fullName>
    </recommendedName>
</protein>
<evidence type="ECO:0000256" key="1">
    <source>
        <dbReference type="ARBA" id="ARBA00004370"/>
    </source>
</evidence>
<organism evidence="4 5">
    <name type="scientific">Aeromicrobium alkaliterrae</name>
    <dbReference type="NCBI Taxonomy" id="302168"/>
    <lineage>
        <taxon>Bacteria</taxon>
        <taxon>Bacillati</taxon>
        <taxon>Actinomycetota</taxon>
        <taxon>Actinomycetes</taxon>
        <taxon>Propionibacteriales</taxon>
        <taxon>Nocardioidaceae</taxon>
        <taxon>Aeromicrobium</taxon>
    </lineage>
</organism>
<dbReference type="Proteomes" id="UP001501057">
    <property type="component" value="Unassembled WGS sequence"/>
</dbReference>
<evidence type="ECO:0000256" key="3">
    <source>
        <dbReference type="SAM" id="Phobius"/>
    </source>
</evidence>
<sequence length="166" mass="18010">MSTFRVPKIGGLRVRHVWIVAVIALAGVLVWQVGELRQDRADDARRDEVREIATAQVLDLTTLDSETVDQKLESMTSRTAGEFTDQIGTITATFADLVRTNDISASGVVDAAAVSRLTKDDATVVVASTATVSEAGGEPSQRTYRLRVTLEQGDGDWKITGMEFVQ</sequence>
<dbReference type="PANTHER" id="PTHR37042:SF4">
    <property type="entry name" value="OUTER MEMBRANE PROTEIN RV1973"/>
    <property type="match status" value="1"/>
</dbReference>
<accession>A0ABP4WCR5</accession>
<keyword evidence="2 3" id="KW-0472">Membrane</keyword>
<evidence type="ECO:0008006" key="6">
    <source>
        <dbReference type="Google" id="ProtNLM"/>
    </source>
</evidence>
<dbReference type="RefSeq" id="WP_344203639.1">
    <property type="nucleotide sequence ID" value="NZ_BAAAME010000005.1"/>
</dbReference>
<evidence type="ECO:0000256" key="2">
    <source>
        <dbReference type="ARBA" id="ARBA00023136"/>
    </source>
</evidence>
<evidence type="ECO:0000313" key="4">
    <source>
        <dbReference type="EMBL" id="GAA1750582.1"/>
    </source>
</evidence>
<dbReference type="EMBL" id="BAAAME010000005">
    <property type="protein sequence ID" value="GAA1750582.1"/>
    <property type="molecule type" value="Genomic_DNA"/>
</dbReference>
<keyword evidence="3" id="KW-0812">Transmembrane</keyword>
<dbReference type="PANTHER" id="PTHR37042">
    <property type="entry name" value="OUTER MEMBRANE PROTEIN RV1973"/>
    <property type="match status" value="1"/>
</dbReference>
<feature type="transmembrane region" description="Helical" evidence="3">
    <location>
        <begin position="12"/>
        <end position="31"/>
    </location>
</feature>
<proteinExistence type="predicted"/>
<name>A0ABP4WCR5_9ACTN</name>
<comment type="caution">
    <text evidence="4">The sequence shown here is derived from an EMBL/GenBank/DDBJ whole genome shotgun (WGS) entry which is preliminary data.</text>
</comment>
<gene>
    <name evidence="4" type="ORF">GCM10009710_33110</name>
</gene>
<keyword evidence="3" id="KW-1133">Transmembrane helix</keyword>
<comment type="subcellular location">
    <subcellularLocation>
        <location evidence="1">Membrane</location>
    </subcellularLocation>
</comment>
<keyword evidence="5" id="KW-1185">Reference proteome</keyword>